<dbReference type="EMBL" id="LXQA010022462">
    <property type="protein sequence ID" value="MCH92337.1"/>
    <property type="molecule type" value="Genomic_DNA"/>
</dbReference>
<proteinExistence type="predicted"/>
<reference evidence="1 2" key="1">
    <citation type="journal article" date="2018" name="Front. Plant Sci.">
        <title>Red Clover (Trifolium pratense) and Zigzag Clover (T. medium) - A Picture of Genomic Similarities and Differences.</title>
        <authorList>
            <person name="Dluhosova J."/>
            <person name="Istvanek J."/>
            <person name="Nedelnik J."/>
            <person name="Repkova J."/>
        </authorList>
    </citation>
    <scope>NUCLEOTIDE SEQUENCE [LARGE SCALE GENOMIC DNA]</scope>
    <source>
        <strain evidence="2">cv. 10/8</strain>
        <tissue evidence="1">Leaf</tissue>
    </source>
</reference>
<sequence length="86" mass="9758">GRCPINSKDALIKPAWSRVIEFVNSLLSIFLVNKGNKATFRTKVTLFKSKLGTGDLTKRLEKFKEISSFPNFTWDIGYDESFIIGL</sequence>
<protein>
    <submittedName>
        <fullName evidence="1">Uncharacterized protein</fullName>
    </submittedName>
</protein>
<evidence type="ECO:0000313" key="1">
    <source>
        <dbReference type="EMBL" id="MCH92337.1"/>
    </source>
</evidence>
<evidence type="ECO:0000313" key="2">
    <source>
        <dbReference type="Proteomes" id="UP000265520"/>
    </source>
</evidence>
<gene>
    <name evidence="1" type="ORF">A2U01_0013274</name>
</gene>
<accession>A0A392MXS2</accession>
<name>A0A392MXS2_9FABA</name>
<organism evidence="1 2">
    <name type="scientific">Trifolium medium</name>
    <dbReference type="NCBI Taxonomy" id="97028"/>
    <lineage>
        <taxon>Eukaryota</taxon>
        <taxon>Viridiplantae</taxon>
        <taxon>Streptophyta</taxon>
        <taxon>Embryophyta</taxon>
        <taxon>Tracheophyta</taxon>
        <taxon>Spermatophyta</taxon>
        <taxon>Magnoliopsida</taxon>
        <taxon>eudicotyledons</taxon>
        <taxon>Gunneridae</taxon>
        <taxon>Pentapetalae</taxon>
        <taxon>rosids</taxon>
        <taxon>fabids</taxon>
        <taxon>Fabales</taxon>
        <taxon>Fabaceae</taxon>
        <taxon>Papilionoideae</taxon>
        <taxon>50 kb inversion clade</taxon>
        <taxon>NPAAA clade</taxon>
        <taxon>Hologalegina</taxon>
        <taxon>IRL clade</taxon>
        <taxon>Trifolieae</taxon>
        <taxon>Trifolium</taxon>
    </lineage>
</organism>
<comment type="caution">
    <text evidence="1">The sequence shown here is derived from an EMBL/GenBank/DDBJ whole genome shotgun (WGS) entry which is preliminary data.</text>
</comment>
<dbReference type="AlphaFoldDB" id="A0A392MXS2"/>
<keyword evidence="2" id="KW-1185">Reference proteome</keyword>
<feature type="non-terminal residue" evidence="1">
    <location>
        <position position="1"/>
    </location>
</feature>
<dbReference type="Proteomes" id="UP000265520">
    <property type="component" value="Unassembled WGS sequence"/>
</dbReference>